<feature type="region of interest" description="Disordered" evidence="1">
    <location>
        <begin position="48"/>
        <end position="113"/>
    </location>
</feature>
<keyword evidence="5" id="KW-1185">Reference proteome</keyword>
<evidence type="ECO:0000313" key="4">
    <source>
        <dbReference type="EMBL" id="AGC41893.1"/>
    </source>
</evidence>
<feature type="domain" description="LysM" evidence="3">
    <location>
        <begin position="11"/>
        <end position="55"/>
    </location>
</feature>
<dbReference type="Proteomes" id="UP000011131">
    <property type="component" value="Chromosome"/>
</dbReference>
<dbReference type="InterPro" id="IPR036779">
    <property type="entry name" value="LysM_dom_sf"/>
</dbReference>
<dbReference type="EMBL" id="CP004025">
    <property type="protein sequence ID" value="AGC41893.1"/>
    <property type="molecule type" value="Genomic_DNA"/>
</dbReference>
<dbReference type="STRING" id="1278073.MYSTI_00543"/>
<dbReference type="InterPro" id="IPR018392">
    <property type="entry name" value="LysM"/>
</dbReference>
<evidence type="ECO:0000256" key="1">
    <source>
        <dbReference type="SAM" id="MobiDB-lite"/>
    </source>
</evidence>
<organism evidence="4 5">
    <name type="scientific">Myxococcus stipitatus (strain DSM 14675 / JCM 12634 / Mx s8)</name>
    <dbReference type="NCBI Taxonomy" id="1278073"/>
    <lineage>
        <taxon>Bacteria</taxon>
        <taxon>Pseudomonadati</taxon>
        <taxon>Myxococcota</taxon>
        <taxon>Myxococcia</taxon>
        <taxon>Myxococcales</taxon>
        <taxon>Cystobacterineae</taxon>
        <taxon>Myxococcaceae</taxon>
        <taxon>Myxococcus</taxon>
    </lineage>
</organism>
<dbReference type="KEGG" id="msd:MYSTI_00543"/>
<accession>L7U114</accession>
<evidence type="ECO:0000259" key="2">
    <source>
        <dbReference type="PROSITE" id="PS50943"/>
    </source>
</evidence>
<name>L7U114_MYXSD</name>
<evidence type="ECO:0000313" key="5">
    <source>
        <dbReference type="Proteomes" id="UP000011131"/>
    </source>
</evidence>
<sequence length="551" mass="59993">MTVRNNPGRDPSYSIRRRDTLSKIAERLNVPMDELARHNNIRDVNKIRAGDTLRLPPPRDGFDAGSQTTQRTDGSRRRTATNNDGFDPRVSMPTEARTTTTAGTTTASGTQNGYRNIQDLGAFTRGGSNSEAAIIVGTSEGNRTPSGGFTRSYGGHTDPGNAAHNRGSFSYQGPGASTPQRADEIWNRELTNATPAYERAARAAGLDPNNALLASTFMDLHTQSPRAARNFINRELPRLAQDPRGVTRESLVDARVNAYRNDRGELRAAGFDHSERRLRADQTRREGALVRALDARGYNTGNTQQPAGTVDRDVPIPTPRPRREADAARTSKTTEERPATERTTGRRQQTSGRTTDGATPTDMNDTARVAASGDRAATQTRTPWISQYDSSRVVDAGDKACFRAATAMARAAGARVTGPGDRIQLATAEGPNGITVNRQQAERGRNYIDQQLAAGRPVVVGVNHREGRNVGNADRITDHFVVITGKGVDAQGRTFYTFNDPATRNQSRGADTNPNNRFYVDERTGGLSRPGPRTGNVVQRQFEVTMVRPNA</sequence>
<dbReference type="SUPFAM" id="SSF54106">
    <property type="entry name" value="LysM domain"/>
    <property type="match status" value="1"/>
</dbReference>
<evidence type="ECO:0000259" key="3">
    <source>
        <dbReference type="PROSITE" id="PS51782"/>
    </source>
</evidence>
<dbReference type="CDD" id="cd00118">
    <property type="entry name" value="LysM"/>
    <property type="match status" value="1"/>
</dbReference>
<dbReference type="SMART" id="SM00257">
    <property type="entry name" value="LysM"/>
    <property type="match status" value="1"/>
</dbReference>
<dbReference type="OrthoDB" id="5378899at2"/>
<protein>
    <submittedName>
        <fullName evidence="4">LysM domain-containing protein</fullName>
    </submittedName>
</protein>
<dbReference type="PATRIC" id="fig|1278073.3.peg.564"/>
<reference evidence="4 5" key="1">
    <citation type="journal article" date="2013" name="Genome Announc.">
        <title>Complete genome sequence of Myxococcus stipitatus strain DSM 14675, a fruiting myxobacterium.</title>
        <authorList>
            <person name="Huntley S."/>
            <person name="Kneip S."/>
            <person name="Treuner-Lange A."/>
            <person name="Sogaard-Andersen L."/>
        </authorList>
    </citation>
    <scope>NUCLEOTIDE SEQUENCE [LARGE SCALE GENOMIC DNA]</scope>
    <source>
        <strain evidence="5">DSM 14675 / JCM 12634 / Mx s8</strain>
    </source>
</reference>
<dbReference type="HOGENOM" id="CLU_510669_0_0_7"/>
<dbReference type="RefSeq" id="WP_015346156.1">
    <property type="nucleotide sequence ID" value="NC_020126.1"/>
</dbReference>
<dbReference type="PROSITE" id="PS51782">
    <property type="entry name" value="LYSM"/>
    <property type="match status" value="1"/>
</dbReference>
<feature type="compositionally biased region" description="Basic and acidic residues" evidence="1">
    <location>
        <begin position="321"/>
        <end position="344"/>
    </location>
</feature>
<dbReference type="PROSITE" id="PS50943">
    <property type="entry name" value="HTH_CROC1"/>
    <property type="match status" value="1"/>
</dbReference>
<dbReference type="AlphaFoldDB" id="L7U114"/>
<gene>
    <name evidence="4" type="ordered locus">MYSTI_00543</name>
</gene>
<feature type="compositionally biased region" description="Low complexity" evidence="1">
    <location>
        <begin position="346"/>
        <end position="355"/>
    </location>
</feature>
<feature type="region of interest" description="Disordered" evidence="1">
    <location>
        <begin position="291"/>
        <end position="383"/>
    </location>
</feature>
<proteinExistence type="predicted"/>
<dbReference type="Gene3D" id="3.10.350.10">
    <property type="entry name" value="LysM domain"/>
    <property type="match status" value="1"/>
</dbReference>
<dbReference type="Pfam" id="PF01476">
    <property type="entry name" value="LysM"/>
    <property type="match status" value="1"/>
</dbReference>
<dbReference type="eggNOG" id="COG1388">
    <property type="taxonomic scope" value="Bacteria"/>
</dbReference>
<dbReference type="InterPro" id="IPR001387">
    <property type="entry name" value="Cro/C1-type_HTH"/>
</dbReference>
<feature type="compositionally biased region" description="Low complexity" evidence="1">
    <location>
        <begin position="98"/>
        <end position="110"/>
    </location>
</feature>
<feature type="domain" description="HTH cro/C1-type" evidence="2">
    <location>
        <begin position="19"/>
        <end position="35"/>
    </location>
</feature>